<dbReference type="EMBL" id="SDOX01000005">
    <property type="protein sequence ID" value="TFJ87804.1"/>
    <property type="molecule type" value="Genomic_DNA"/>
</dbReference>
<evidence type="ECO:0000256" key="3">
    <source>
        <dbReference type="ARBA" id="ARBA00023242"/>
    </source>
</evidence>
<feature type="region of interest" description="Disordered" evidence="4">
    <location>
        <begin position="471"/>
        <end position="498"/>
    </location>
</feature>
<comment type="caution">
    <text evidence="5">The sequence shown here is derived from an EMBL/GenBank/DDBJ whole genome shotgun (WGS) entry which is preliminary data.</text>
</comment>
<sequence>MEAVVARGAQGNDLLARDKNEQGRTSAQGGAQAIAKAYKRGLPTPSPLRRMEDPCADHIMPSRSEKKSKSQNALMLPPAVPPSRWRRKGPQVLDEDSFVDAMGEIIERDFFPELPKLHRQMKWLQTLESRQLRSLAEVQRLVLSGGSLEQIVSRADTGAGLGDSGHRLGSETPLSTAASSDAPTLPPLPLTLDQFLARFHSEDDAAFDDLAERMREAHRRKYWWVYAHPQLETGKEKLYLLPNGEMMTEEEQRRHAEAANAKPRLGDDRPNAPETWPIRAKNALMFGPGSLEENARVHERGIDGATQPALLLEDEEANGTRPLLLAGNGGNARVGLAAKAPKRLVHSNTRFHAGSLSWKGRDPSRASPLERPRSDASSSSAATSASAAQREVTEGFVPMTPLLVPGAEGDMPIMTWGEVESTPLRVAEPFDYRSPVVPVENRGDALGSKQGFHIQPARSRERVANALEAQVRNRSKAGKKEGGKATGGVTKRSGKRDFHSLTPAAQSLAAKLAHADKGEALGGGASVQLRASYSAKGGTGLAGEGERTPRLGQLGSHRGVTPSPLRPVSKRGQTGGAGSGGTALGSLSSPSLEEGSSRTGNKVTENLLNI</sequence>
<keyword evidence="6" id="KW-1185">Reference proteome</keyword>
<organism evidence="5 6">
    <name type="scientific">Nannochloropsis salina CCMP1776</name>
    <dbReference type="NCBI Taxonomy" id="1027361"/>
    <lineage>
        <taxon>Eukaryota</taxon>
        <taxon>Sar</taxon>
        <taxon>Stramenopiles</taxon>
        <taxon>Ochrophyta</taxon>
        <taxon>Eustigmatophyceae</taxon>
        <taxon>Eustigmatales</taxon>
        <taxon>Monodopsidaceae</taxon>
        <taxon>Microchloropsis</taxon>
        <taxon>Microchloropsis salina</taxon>
    </lineage>
</organism>
<name>A0A4D9D9W8_9STRA</name>
<evidence type="ECO:0000256" key="2">
    <source>
        <dbReference type="ARBA" id="ARBA00009072"/>
    </source>
</evidence>
<feature type="compositionally biased region" description="Gly residues" evidence="4">
    <location>
        <begin position="573"/>
        <end position="583"/>
    </location>
</feature>
<evidence type="ECO:0000313" key="5">
    <source>
        <dbReference type="EMBL" id="TFJ87804.1"/>
    </source>
</evidence>
<evidence type="ECO:0000313" key="6">
    <source>
        <dbReference type="Proteomes" id="UP000355283"/>
    </source>
</evidence>
<feature type="compositionally biased region" description="Polar residues" evidence="4">
    <location>
        <begin position="598"/>
        <end position="610"/>
    </location>
</feature>
<feature type="region of interest" description="Disordered" evidence="4">
    <location>
        <begin position="536"/>
        <end position="610"/>
    </location>
</feature>
<dbReference type="OrthoDB" id="19679at2759"/>
<evidence type="ECO:0008006" key="7">
    <source>
        <dbReference type="Google" id="ProtNLM"/>
    </source>
</evidence>
<dbReference type="Proteomes" id="UP000355283">
    <property type="component" value="Unassembled WGS sequence"/>
</dbReference>
<feature type="compositionally biased region" description="Low complexity" evidence="4">
    <location>
        <begin position="584"/>
        <end position="594"/>
    </location>
</feature>
<gene>
    <name evidence="5" type="ORF">NSK_001151</name>
</gene>
<evidence type="ECO:0000256" key="4">
    <source>
        <dbReference type="SAM" id="MobiDB-lite"/>
    </source>
</evidence>
<feature type="compositionally biased region" description="Low complexity" evidence="4">
    <location>
        <begin position="376"/>
        <end position="388"/>
    </location>
</feature>
<dbReference type="Pfam" id="PF09751">
    <property type="entry name" value="Es2"/>
    <property type="match status" value="1"/>
</dbReference>
<feature type="region of interest" description="Disordered" evidence="4">
    <location>
        <begin position="159"/>
        <end position="185"/>
    </location>
</feature>
<protein>
    <recommendedName>
        <fullName evidence="7">Nuclear protein Es2</fullName>
    </recommendedName>
</protein>
<feature type="compositionally biased region" description="Basic and acidic residues" evidence="4">
    <location>
        <begin position="359"/>
        <end position="374"/>
    </location>
</feature>
<evidence type="ECO:0000256" key="1">
    <source>
        <dbReference type="ARBA" id="ARBA00004123"/>
    </source>
</evidence>
<dbReference type="PANTHER" id="PTHR12940">
    <property type="entry name" value="ES-2 PROTEIN - RELATED"/>
    <property type="match status" value="1"/>
</dbReference>
<dbReference type="GO" id="GO:0071013">
    <property type="term" value="C:catalytic step 2 spliceosome"/>
    <property type="evidence" value="ECO:0007669"/>
    <property type="project" value="TreeGrafter"/>
</dbReference>
<reference evidence="5 6" key="1">
    <citation type="submission" date="2019-01" db="EMBL/GenBank/DDBJ databases">
        <title>Nuclear Genome Assembly of the Microalgal Biofuel strain Nannochloropsis salina CCMP1776.</title>
        <authorList>
            <person name="Hovde B."/>
        </authorList>
    </citation>
    <scope>NUCLEOTIDE SEQUENCE [LARGE SCALE GENOMIC DNA]</scope>
    <source>
        <strain evidence="5 6">CCMP1776</strain>
    </source>
</reference>
<comment type="subcellular location">
    <subcellularLocation>
        <location evidence="1">Nucleus</location>
    </subcellularLocation>
</comment>
<keyword evidence="3" id="KW-0539">Nucleus</keyword>
<feature type="region of interest" description="Disordered" evidence="4">
    <location>
        <begin position="354"/>
        <end position="393"/>
    </location>
</feature>
<proteinExistence type="inferred from homology"/>
<dbReference type="AlphaFoldDB" id="A0A4D9D9W8"/>
<accession>A0A4D9D9W8</accession>
<feature type="region of interest" description="Disordered" evidence="4">
    <location>
        <begin position="1"/>
        <end position="89"/>
    </location>
</feature>
<dbReference type="InterPro" id="IPR019148">
    <property type="entry name" value="Nuclear_protein_DGCR14_ESS-2"/>
</dbReference>
<feature type="region of interest" description="Disordered" evidence="4">
    <location>
        <begin position="254"/>
        <end position="274"/>
    </location>
</feature>
<comment type="similarity">
    <text evidence="2">Belongs to the ESS2 family.</text>
</comment>
<dbReference type="PANTHER" id="PTHR12940:SF0">
    <property type="entry name" value="SPLICING FACTOR ESS-2 HOMOLOG"/>
    <property type="match status" value="1"/>
</dbReference>
<feature type="compositionally biased region" description="Low complexity" evidence="4">
    <location>
        <begin position="172"/>
        <end position="183"/>
    </location>
</feature>